<dbReference type="Proteomes" id="UP000228680">
    <property type="component" value="Unassembled WGS sequence"/>
</dbReference>
<evidence type="ECO:0000256" key="1">
    <source>
        <dbReference type="ARBA" id="ARBA00004196"/>
    </source>
</evidence>
<name>A0A2M9EYH2_9BACL</name>
<keyword evidence="3" id="KW-0812">Transmembrane</keyword>
<protein>
    <submittedName>
        <fullName evidence="5">Sugar ABC transporter substrate-binding protein</fullName>
    </submittedName>
</protein>
<organism evidence="5 6">
    <name type="scientific">Chryseomicrobium excrementi</name>
    <dbReference type="NCBI Taxonomy" id="2041346"/>
    <lineage>
        <taxon>Bacteria</taxon>
        <taxon>Bacillati</taxon>
        <taxon>Bacillota</taxon>
        <taxon>Bacilli</taxon>
        <taxon>Bacillales</taxon>
        <taxon>Caryophanaceae</taxon>
        <taxon>Chryseomicrobium</taxon>
    </lineage>
</organism>
<keyword evidence="3" id="KW-0472">Membrane</keyword>
<dbReference type="InterPro" id="IPR050555">
    <property type="entry name" value="Bact_Solute-Bind_Prot2"/>
</dbReference>
<comment type="caution">
    <text evidence="5">The sequence shown here is derived from an EMBL/GenBank/DDBJ whole genome shotgun (WGS) entry which is preliminary data.</text>
</comment>
<dbReference type="Pfam" id="PF13407">
    <property type="entry name" value="Peripla_BP_4"/>
    <property type="match status" value="1"/>
</dbReference>
<dbReference type="GO" id="GO:0030288">
    <property type="term" value="C:outer membrane-bounded periplasmic space"/>
    <property type="evidence" value="ECO:0007669"/>
    <property type="project" value="TreeGrafter"/>
</dbReference>
<keyword evidence="6" id="KW-1185">Reference proteome</keyword>
<proteinExistence type="inferred from homology"/>
<dbReference type="EMBL" id="PCGR01000003">
    <property type="protein sequence ID" value="PJK16267.1"/>
    <property type="molecule type" value="Genomic_DNA"/>
</dbReference>
<comment type="subcellular location">
    <subcellularLocation>
        <location evidence="1">Cell envelope</location>
    </subcellularLocation>
</comment>
<keyword evidence="3" id="KW-1133">Transmembrane helix</keyword>
<dbReference type="PANTHER" id="PTHR30036:SF7">
    <property type="entry name" value="ABC TRANSPORTER PERIPLASMIC-BINDING PROTEIN YPHF"/>
    <property type="match status" value="1"/>
</dbReference>
<accession>A0A2M9EYH2</accession>
<sequence>MKRTVTRVLSVCIVFFAIFTVISVWRVIQATPHFPEPVADSVDQLRIVLITENQSTDFWKQVEEGAIQAGEKQGVLVEAWAGFGTEDQDFNRNLETAIYSKVDGILVQGQDTEAFKELTKIKAAFYGVPIITVGEDVPAEESLRKTYVGSNQIEAASLLAETMAEKMNYQGEIVVVGDEQPTYMQKQRLQGVEQTLEAYPEITFTYQGMGDTKEEIMNATMERLNQSPDATSWLVLDSKVAYFVTQEIKRRTQVDPYLIYSFDEAPEVRSLLQAGVIDGMIRQRPQEMGEQGLNLLVQWIRGETVPLNSDGYPTPFVLEEAGL</sequence>
<dbReference type="SUPFAM" id="SSF53822">
    <property type="entry name" value="Periplasmic binding protein-like I"/>
    <property type="match status" value="1"/>
</dbReference>
<gene>
    <name evidence="5" type="ORF">CQS04_10195</name>
</gene>
<dbReference type="GO" id="GO:0030246">
    <property type="term" value="F:carbohydrate binding"/>
    <property type="evidence" value="ECO:0007669"/>
    <property type="project" value="TreeGrafter"/>
</dbReference>
<dbReference type="AlphaFoldDB" id="A0A2M9EYH2"/>
<evidence type="ECO:0000259" key="4">
    <source>
        <dbReference type="Pfam" id="PF13407"/>
    </source>
</evidence>
<feature type="transmembrane region" description="Helical" evidence="3">
    <location>
        <begin position="7"/>
        <end position="28"/>
    </location>
</feature>
<dbReference type="PANTHER" id="PTHR30036">
    <property type="entry name" value="D-XYLOSE-BINDING PERIPLASMIC PROTEIN"/>
    <property type="match status" value="1"/>
</dbReference>
<reference evidence="5 6" key="1">
    <citation type="submission" date="2017-10" db="EMBL/GenBank/DDBJ databases">
        <title>Draft genome of Chryseomicrobium casticus sp. nov.</title>
        <authorList>
            <person name="Chakraborty R."/>
            <person name="Saha T."/>
        </authorList>
    </citation>
    <scope>NUCLEOTIDE SEQUENCE [LARGE SCALE GENOMIC DNA]</scope>
    <source>
        <strain evidence="5 6">ET03</strain>
    </source>
</reference>
<dbReference type="OrthoDB" id="6196975at2"/>
<comment type="similarity">
    <text evidence="2">Belongs to the bacterial solute-binding protein 2 family.</text>
</comment>
<dbReference type="Gene3D" id="3.40.50.2300">
    <property type="match status" value="2"/>
</dbReference>
<dbReference type="RefSeq" id="WP_100354041.1">
    <property type="nucleotide sequence ID" value="NZ_PCGR01000003.1"/>
</dbReference>
<evidence type="ECO:0000256" key="2">
    <source>
        <dbReference type="ARBA" id="ARBA00007639"/>
    </source>
</evidence>
<dbReference type="InterPro" id="IPR025997">
    <property type="entry name" value="SBP_2_dom"/>
</dbReference>
<feature type="domain" description="Periplasmic binding protein" evidence="4">
    <location>
        <begin position="47"/>
        <end position="303"/>
    </location>
</feature>
<evidence type="ECO:0000256" key="3">
    <source>
        <dbReference type="SAM" id="Phobius"/>
    </source>
</evidence>
<dbReference type="InterPro" id="IPR028082">
    <property type="entry name" value="Peripla_BP_I"/>
</dbReference>
<evidence type="ECO:0000313" key="6">
    <source>
        <dbReference type="Proteomes" id="UP000228680"/>
    </source>
</evidence>
<evidence type="ECO:0000313" key="5">
    <source>
        <dbReference type="EMBL" id="PJK16267.1"/>
    </source>
</evidence>